<dbReference type="InterPro" id="IPR040523">
    <property type="entry name" value="AsnC_trans_reg2"/>
</dbReference>
<evidence type="ECO:0000259" key="7">
    <source>
        <dbReference type="Pfam" id="PF22451"/>
    </source>
</evidence>
<dbReference type="InterPro" id="IPR050684">
    <property type="entry name" value="HTH-Siroheme_Decarb"/>
</dbReference>
<organism evidence="8 9">
    <name type="scientific">Alcaligenes parafaecalis</name>
    <dbReference type="NCBI Taxonomy" id="171260"/>
    <lineage>
        <taxon>Bacteria</taxon>
        <taxon>Pseudomonadati</taxon>
        <taxon>Pseudomonadota</taxon>
        <taxon>Betaproteobacteria</taxon>
        <taxon>Burkholderiales</taxon>
        <taxon>Alcaligenaceae</taxon>
        <taxon>Alcaligenes</taxon>
    </lineage>
</organism>
<dbReference type="InterPro" id="IPR053953">
    <property type="entry name" value="NirdL-like_HTH"/>
</dbReference>
<keyword evidence="1" id="KW-0456">Lyase</keyword>
<dbReference type="InterPro" id="IPR036390">
    <property type="entry name" value="WH_DNA-bd_sf"/>
</dbReference>
<gene>
    <name evidence="8" type="ORF">OSH09_05120</name>
</gene>
<dbReference type="Pfam" id="PF22451">
    <property type="entry name" value="NirdL-like_HTH"/>
    <property type="match status" value="1"/>
</dbReference>
<dbReference type="SUPFAM" id="SSF46785">
    <property type="entry name" value="Winged helix' DNA-binding domain"/>
    <property type="match status" value="1"/>
</dbReference>
<dbReference type="EMBL" id="JAPKNA010000001">
    <property type="protein sequence ID" value="MCX5463555.1"/>
    <property type="molecule type" value="Genomic_DNA"/>
</dbReference>
<dbReference type="InterPro" id="IPR036388">
    <property type="entry name" value="WH-like_DNA-bd_sf"/>
</dbReference>
<evidence type="ECO:0000313" key="9">
    <source>
        <dbReference type="Proteomes" id="UP001209916"/>
    </source>
</evidence>
<accession>A0ABT3VMT4</accession>
<protein>
    <recommendedName>
        <fullName evidence="4">siroheme decarboxylase</fullName>
        <ecNumber evidence="4">4.1.1.111</ecNumber>
    </recommendedName>
</protein>
<feature type="domain" description="Siroheme decarboxylase NirL-like HTH" evidence="7">
    <location>
        <begin position="20"/>
        <end position="64"/>
    </location>
</feature>
<comment type="pathway">
    <text evidence="2">Porphyrin-containing compound metabolism.</text>
</comment>
<comment type="similarity">
    <text evidence="3">Belongs to the Ahb/Nir family.</text>
</comment>
<reference evidence="8 9" key="1">
    <citation type="submission" date="2022-11" db="EMBL/GenBank/DDBJ databases">
        <title>Biodiversity and phylogenetic relationships of bacteria.</title>
        <authorList>
            <person name="Machado R.A.R."/>
            <person name="Bhat A."/>
            <person name="Loulou A."/>
            <person name="Kallel S."/>
        </authorList>
    </citation>
    <scope>NUCLEOTIDE SEQUENCE [LARGE SCALE GENOMIC DNA]</scope>
    <source>
        <strain evidence="8 9">DSM 13975</strain>
    </source>
</reference>
<feature type="domain" description="Siroheme decarboxylase AsnC-like ligand binding" evidence="6">
    <location>
        <begin position="82"/>
        <end position="154"/>
    </location>
</feature>
<keyword evidence="9" id="KW-1185">Reference proteome</keyword>
<dbReference type="Gene3D" id="1.10.10.10">
    <property type="entry name" value="Winged helix-like DNA-binding domain superfamily/Winged helix DNA-binding domain"/>
    <property type="match status" value="1"/>
</dbReference>
<dbReference type="Pfam" id="PF17805">
    <property type="entry name" value="AsnC_trans_reg2"/>
    <property type="match status" value="1"/>
</dbReference>
<dbReference type="PANTHER" id="PTHR43413">
    <property type="entry name" value="TRANSCRIPTIONAL REGULATOR, ASNC FAMILY"/>
    <property type="match status" value="1"/>
</dbReference>
<name>A0ABT3VMT4_9BURK</name>
<sequence length="162" mass="18195">MTDTQQTPSRPTLIELDSIDRHILNHLQEGFPICSRPFAQLAPIFNLSEHELITRVHHLRQSGALSRFGPLFQAESLGGAYCLAAIAVPETRWDSTVKAVNRHPEVAHNYQRAHTLNMWFVLATATPQEIEPCIAAIEAETGLPVFAFPKEREYALSLKLEL</sequence>
<evidence type="ECO:0000313" key="8">
    <source>
        <dbReference type="EMBL" id="MCX5463555.1"/>
    </source>
</evidence>
<evidence type="ECO:0000256" key="2">
    <source>
        <dbReference type="ARBA" id="ARBA00023444"/>
    </source>
</evidence>
<evidence type="ECO:0000256" key="1">
    <source>
        <dbReference type="ARBA" id="ARBA00023239"/>
    </source>
</evidence>
<dbReference type="Proteomes" id="UP001209916">
    <property type="component" value="Unassembled WGS sequence"/>
</dbReference>
<comment type="caution">
    <text evidence="8">The sequence shown here is derived from an EMBL/GenBank/DDBJ whole genome shotgun (WGS) entry which is preliminary data.</text>
</comment>
<dbReference type="PANTHER" id="PTHR43413:SF1">
    <property type="entry name" value="SIROHEME DECARBOXYLASE NIRL SUBUNIT"/>
    <property type="match status" value="1"/>
</dbReference>
<dbReference type="EC" id="4.1.1.111" evidence="4"/>
<evidence type="ECO:0000256" key="3">
    <source>
        <dbReference type="ARBA" id="ARBA00023457"/>
    </source>
</evidence>
<evidence type="ECO:0000259" key="6">
    <source>
        <dbReference type="Pfam" id="PF17805"/>
    </source>
</evidence>
<dbReference type="RefSeq" id="WP_266120361.1">
    <property type="nucleotide sequence ID" value="NZ_JAPKNA010000001.1"/>
</dbReference>
<proteinExistence type="inferred from homology"/>
<comment type="catalytic activity">
    <reaction evidence="5">
        <text>siroheme + 2 H(+) = 12,18-didecarboxysiroheme + 2 CO2</text>
        <dbReference type="Rhea" id="RHEA:19093"/>
        <dbReference type="ChEBI" id="CHEBI:15378"/>
        <dbReference type="ChEBI" id="CHEBI:16526"/>
        <dbReference type="ChEBI" id="CHEBI:60052"/>
        <dbReference type="ChEBI" id="CHEBI:140497"/>
        <dbReference type="EC" id="4.1.1.111"/>
    </reaction>
</comment>
<evidence type="ECO:0000256" key="4">
    <source>
        <dbReference type="ARBA" id="ARBA00023471"/>
    </source>
</evidence>
<dbReference type="Gene3D" id="3.30.70.3460">
    <property type="match status" value="1"/>
</dbReference>
<evidence type="ECO:0000256" key="5">
    <source>
        <dbReference type="ARBA" id="ARBA00048470"/>
    </source>
</evidence>